<keyword evidence="2" id="KW-1185">Reference proteome</keyword>
<reference evidence="1" key="2">
    <citation type="journal article" date="2022" name="BMC Genomics">
        <title>Comparative genome analysis of mycobacteria focusing on tRNA and non-coding RNA.</title>
        <authorList>
            <person name="Behra P.R.K."/>
            <person name="Pettersson B.M.F."/>
            <person name="Ramesh M."/>
            <person name="Das S."/>
            <person name="Dasgupta S."/>
            <person name="Kirsebom L.A."/>
        </authorList>
    </citation>
    <scope>NUCLEOTIDE SEQUENCE</scope>
    <source>
        <strain evidence="1">DSM 44615</strain>
    </source>
</reference>
<dbReference type="GO" id="GO:0019748">
    <property type="term" value="P:secondary metabolic process"/>
    <property type="evidence" value="ECO:0007669"/>
    <property type="project" value="InterPro"/>
</dbReference>
<dbReference type="AlphaFoldDB" id="A0A9X3BMU9"/>
<evidence type="ECO:0000313" key="1">
    <source>
        <dbReference type="EMBL" id="MCV7170789.1"/>
    </source>
</evidence>
<name>A0A9X3BMU9_9MYCO</name>
<sequence>MTDLDDLVDEWNLRPDGDAIRTPDTTVLPVRTSGAPALLKIGGSAHAHLVLRRWNGDGAARLLRADPHRRAVLLERLHPQSLDGLDDTAACEAVAHLYRRLHVAAMPQLSSLTDLLGDWAGEFATLPRSAPIPHRLVEQATTLCRDLSTQPADHVLHGNLHYGNVLAADRDPWLAISPDPVNGDPAYEIAPMLWHRWDELTGNPRFGVQRRFYALIDTAGIDEDRARAWVIVRVVREAARSLHNNTALTRLVTLAKAVQD</sequence>
<dbReference type="GO" id="GO:0016773">
    <property type="term" value="F:phosphotransferase activity, alcohol group as acceptor"/>
    <property type="evidence" value="ECO:0007669"/>
    <property type="project" value="InterPro"/>
</dbReference>
<evidence type="ECO:0000313" key="2">
    <source>
        <dbReference type="Proteomes" id="UP001140293"/>
    </source>
</evidence>
<dbReference type="RefSeq" id="WP_264012977.1">
    <property type="nucleotide sequence ID" value="NZ_JACKSJ010000098.1"/>
</dbReference>
<organism evidence="1 2">
    <name type="scientific">[Mycobacterium] manitobense</name>
    <dbReference type="NCBI Taxonomy" id="190147"/>
    <lineage>
        <taxon>Bacteria</taxon>
        <taxon>Bacillati</taxon>
        <taxon>Actinomycetota</taxon>
        <taxon>Actinomycetes</taxon>
        <taxon>Mycobacteriales</taxon>
        <taxon>Mycobacteriaceae</taxon>
        <taxon>Mycolicibacterium</taxon>
    </lineage>
</organism>
<comment type="caution">
    <text evidence="1">The sequence shown here is derived from an EMBL/GenBank/DDBJ whole genome shotgun (WGS) entry which is preliminary data.</text>
</comment>
<gene>
    <name evidence="1" type="ORF">H7I41_12780</name>
</gene>
<dbReference type="InterPro" id="IPR006748">
    <property type="entry name" value="NH2Glyco/OHUrea_AB-resist_kin"/>
</dbReference>
<dbReference type="InterPro" id="IPR011009">
    <property type="entry name" value="Kinase-like_dom_sf"/>
</dbReference>
<protein>
    <submittedName>
        <fullName evidence="1">Aminoglycoside resistance protein</fullName>
    </submittedName>
</protein>
<dbReference type="Proteomes" id="UP001140293">
    <property type="component" value="Unassembled WGS sequence"/>
</dbReference>
<reference evidence="1" key="1">
    <citation type="submission" date="2020-07" db="EMBL/GenBank/DDBJ databases">
        <authorList>
            <person name="Pettersson B.M.F."/>
            <person name="Behra P.R.K."/>
            <person name="Ramesh M."/>
            <person name="Das S."/>
            <person name="Dasgupta S."/>
            <person name="Kirsebom L.A."/>
        </authorList>
    </citation>
    <scope>NUCLEOTIDE SEQUENCE</scope>
    <source>
        <strain evidence="1">DSM 44615</strain>
    </source>
</reference>
<proteinExistence type="predicted"/>
<dbReference type="Pfam" id="PF04655">
    <property type="entry name" value="APH_6_hur"/>
    <property type="match status" value="1"/>
</dbReference>
<accession>A0A9X3BMU9</accession>
<dbReference type="SUPFAM" id="SSF56112">
    <property type="entry name" value="Protein kinase-like (PK-like)"/>
    <property type="match status" value="1"/>
</dbReference>
<dbReference type="EMBL" id="JACKSJ010000098">
    <property type="protein sequence ID" value="MCV7170789.1"/>
    <property type="molecule type" value="Genomic_DNA"/>
</dbReference>